<keyword evidence="3" id="KW-1185">Reference proteome</keyword>
<feature type="non-terminal residue" evidence="2">
    <location>
        <position position="1"/>
    </location>
</feature>
<evidence type="ECO:0000256" key="1">
    <source>
        <dbReference type="SAM" id="MobiDB-lite"/>
    </source>
</evidence>
<feature type="compositionally biased region" description="Polar residues" evidence="1">
    <location>
        <begin position="1"/>
        <end position="10"/>
    </location>
</feature>
<feature type="compositionally biased region" description="Basic and acidic residues" evidence="1">
    <location>
        <begin position="11"/>
        <end position="21"/>
    </location>
</feature>
<reference evidence="2" key="1">
    <citation type="submission" date="2021-06" db="EMBL/GenBank/DDBJ databases">
        <authorList>
            <person name="Kallberg Y."/>
            <person name="Tangrot J."/>
            <person name="Rosling A."/>
        </authorList>
    </citation>
    <scope>NUCLEOTIDE SEQUENCE</scope>
    <source>
        <strain evidence="2">MA453B</strain>
    </source>
</reference>
<feature type="region of interest" description="Disordered" evidence="1">
    <location>
        <begin position="101"/>
        <end position="122"/>
    </location>
</feature>
<organism evidence="2 3">
    <name type="scientific">Dentiscutata erythropus</name>
    <dbReference type="NCBI Taxonomy" id="1348616"/>
    <lineage>
        <taxon>Eukaryota</taxon>
        <taxon>Fungi</taxon>
        <taxon>Fungi incertae sedis</taxon>
        <taxon>Mucoromycota</taxon>
        <taxon>Glomeromycotina</taxon>
        <taxon>Glomeromycetes</taxon>
        <taxon>Diversisporales</taxon>
        <taxon>Gigasporaceae</taxon>
        <taxon>Dentiscutata</taxon>
    </lineage>
</organism>
<proteinExistence type="predicted"/>
<feature type="non-terminal residue" evidence="2">
    <location>
        <position position="122"/>
    </location>
</feature>
<evidence type="ECO:0000313" key="2">
    <source>
        <dbReference type="EMBL" id="CAG8698884.1"/>
    </source>
</evidence>
<feature type="compositionally biased region" description="Basic and acidic residues" evidence="1">
    <location>
        <begin position="42"/>
        <end position="76"/>
    </location>
</feature>
<dbReference type="Proteomes" id="UP000789405">
    <property type="component" value="Unassembled WGS sequence"/>
</dbReference>
<sequence>ESTTNCPTNPKENDKREKKENPYTSNKANENRTSDNLIPPRRSLDKENKNKENMKPNFRNNKEGANKRRQTQEDSVHSMLLQILSRLDKLEDQSSLFQTTFARRNKESEKEGESESPGEEVG</sequence>
<dbReference type="AlphaFoldDB" id="A0A9N9HPF1"/>
<comment type="caution">
    <text evidence="2">The sequence shown here is derived from an EMBL/GenBank/DDBJ whole genome shotgun (WGS) entry which is preliminary data.</text>
</comment>
<feature type="compositionally biased region" description="Basic and acidic residues" evidence="1">
    <location>
        <begin position="104"/>
        <end position="113"/>
    </location>
</feature>
<gene>
    <name evidence="2" type="ORF">DERYTH_LOCUS12859</name>
</gene>
<evidence type="ECO:0000313" key="3">
    <source>
        <dbReference type="Proteomes" id="UP000789405"/>
    </source>
</evidence>
<name>A0A9N9HPF1_9GLOM</name>
<protein>
    <submittedName>
        <fullName evidence="2">26423_t:CDS:1</fullName>
    </submittedName>
</protein>
<feature type="region of interest" description="Disordered" evidence="1">
    <location>
        <begin position="1"/>
        <end position="76"/>
    </location>
</feature>
<dbReference type="EMBL" id="CAJVPY010008647">
    <property type="protein sequence ID" value="CAG8698884.1"/>
    <property type="molecule type" value="Genomic_DNA"/>
</dbReference>
<accession>A0A9N9HPF1</accession>